<feature type="region of interest" description="Disordered" evidence="1">
    <location>
        <begin position="123"/>
        <end position="146"/>
    </location>
</feature>
<name>A0A0N0BDD1_9HYME</name>
<organism evidence="2 3">
    <name type="scientific">Melipona quadrifasciata</name>
    <dbReference type="NCBI Taxonomy" id="166423"/>
    <lineage>
        <taxon>Eukaryota</taxon>
        <taxon>Metazoa</taxon>
        <taxon>Ecdysozoa</taxon>
        <taxon>Arthropoda</taxon>
        <taxon>Hexapoda</taxon>
        <taxon>Insecta</taxon>
        <taxon>Pterygota</taxon>
        <taxon>Neoptera</taxon>
        <taxon>Endopterygota</taxon>
        <taxon>Hymenoptera</taxon>
        <taxon>Apocrita</taxon>
        <taxon>Aculeata</taxon>
        <taxon>Apoidea</taxon>
        <taxon>Anthophila</taxon>
        <taxon>Apidae</taxon>
        <taxon>Melipona</taxon>
    </lineage>
</organism>
<sequence>MAENYSNQVRGRGRLEGSLSSTFEEIVHEQVRARGKPMKNPHVLHKSVNWITDLACASADKPTQWTTAKTITTSKRPPLLSHSPPIVKINRTEDIINPAIQIKNRHNIFADCFINELDSGPQNTESHNDITNVKTATNPNPPAKKR</sequence>
<evidence type="ECO:0000313" key="2">
    <source>
        <dbReference type="EMBL" id="KOX70238.1"/>
    </source>
</evidence>
<dbReference type="EMBL" id="KQ435871">
    <property type="protein sequence ID" value="KOX70238.1"/>
    <property type="molecule type" value="Genomic_DNA"/>
</dbReference>
<reference evidence="2 3" key="1">
    <citation type="submission" date="2015-07" db="EMBL/GenBank/DDBJ databases">
        <title>The genome of Melipona quadrifasciata.</title>
        <authorList>
            <person name="Pan H."/>
            <person name="Kapheim K."/>
        </authorList>
    </citation>
    <scope>NUCLEOTIDE SEQUENCE [LARGE SCALE GENOMIC DNA]</scope>
    <source>
        <strain evidence="2">0111107301</strain>
        <tissue evidence="2">Whole body</tissue>
    </source>
</reference>
<evidence type="ECO:0000313" key="3">
    <source>
        <dbReference type="Proteomes" id="UP000053105"/>
    </source>
</evidence>
<dbReference type="Proteomes" id="UP000053105">
    <property type="component" value="Unassembled WGS sequence"/>
</dbReference>
<accession>A0A0N0BDD1</accession>
<evidence type="ECO:0000256" key="1">
    <source>
        <dbReference type="SAM" id="MobiDB-lite"/>
    </source>
</evidence>
<proteinExistence type="predicted"/>
<protein>
    <submittedName>
        <fullName evidence="2">Uncharacterized protein</fullName>
    </submittedName>
</protein>
<gene>
    <name evidence="2" type="ORF">WN51_05516</name>
</gene>
<dbReference type="AlphaFoldDB" id="A0A0N0BDD1"/>
<feature type="compositionally biased region" description="Polar residues" evidence="1">
    <location>
        <begin position="123"/>
        <end position="138"/>
    </location>
</feature>
<keyword evidence="3" id="KW-1185">Reference proteome</keyword>